<dbReference type="AlphaFoldDB" id="A0A168QR57"/>
<protein>
    <submittedName>
        <fullName evidence="1">Uncharacterized protein</fullName>
    </submittedName>
</protein>
<reference evidence="1 2" key="1">
    <citation type="submission" date="2016-03" db="EMBL/GenBank/DDBJ databases">
        <title>Draft genome sequence of Paenibacillus antarcticus CECT 5836.</title>
        <authorList>
            <person name="Shin S.-K."/>
            <person name="Yi H."/>
        </authorList>
    </citation>
    <scope>NUCLEOTIDE SEQUENCE [LARGE SCALE GENOMIC DNA]</scope>
    <source>
        <strain evidence="1 2">CECT 5836</strain>
    </source>
</reference>
<evidence type="ECO:0000313" key="2">
    <source>
        <dbReference type="Proteomes" id="UP000077355"/>
    </source>
</evidence>
<dbReference type="EMBL" id="LVJI01000001">
    <property type="protein sequence ID" value="OAB48098.1"/>
    <property type="molecule type" value="Genomic_DNA"/>
</dbReference>
<accession>A0A168QR57</accession>
<proteinExistence type="predicted"/>
<name>A0A168QR57_9BACL</name>
<comment type="caution">
    <text evidence="1">The sequence shown here is derived from an EMBL/GenBank/DDBJ whole genome shotgun (WGS) entry which is preliminary data.</text>
</comment>
<gene>
    <name evidence="1" type="ORF">PBAT_00175</name>
</gene>
<organism evidence="1 2">
    <name type="scientific">Paenibacillus antarcticus</name>
    <dbReference type="NCBI Taxonomy" id="253703"/>
    <lineage>
        <taxon>Bacteria</taxon>
        <taxon>Bacillati</taxon>
        <taxon>Bacillota</taxon>
        <taxon>Bacilli</taxon>
        <taxon>Bacillales</taxon>
        <taxon>Paenibacillaceae</taxon>
        <taxon>Paenibacillus</taxon>
    </lineage>
</organism>
<evidence type="ECO:0000313" key="1">
    <source>
        <dbReference type="EMBL" id="OAB48098.1"/>
    </source>
</evidence>
<sequence length="173" mass="19422">MKRRKNKDILFLCVILLLVGSLLYQGYQMLKPNEEKMNASQMLFEVADFQMEILNSSLMEAVHMNATGQLAGLKLAAYAANFGHERMVKAFGKNELKTLPAIGELVNMITSWQIGGERPLSQKERDLLVEFSTKFSEVLPIYSLLVNSNNQIVSTQSGQLAQLGKQLDELILK</sequence>
<dbReference type="Proteomes" id="UP000077355">
    <property type="component" value="Unassembled WGS sequence"/>
</dbReference>
<dbReference type="OrthoDB" id="2594503at2"/>
<dbReference type="RefSeq" id="WP_068645746.1">
    <property type="nucleotide sequence ID" value="NZ_CP043611.1"/>
</dbReference>
<keyword evidence="2" id="KW-1185">Reference proteome</keyword>